<name>A0A7W7DHL3_9ACTN</name>
<protein>
    <recommendedName>
        <fullName evidence="4">Beta-lactamase-related domain-containing protein</fullName>
    </recommendedName>
</protein>
<comment type="caution">
    <text evidence="2">The sequence shown here is derived from an EMBL/GenBank/DDBJ whole genome shotgun (WGS) entry which is preliminary data.</text>
</comment>
<dbReference type="Gene3D" id="3.40.710.10">
    <property type="entry name" value="DD-peptidase/beta-lactamase superfamily"/>
    <property type="match status" value="1"/>
</dbReference>
<evidence type="ECO:0000256" key="1">
    <source>
        <dbReference type="SAM" id="MobiDB-lite"/>
    </source>
</evidence>
<sequence length="170" mass="18091">MTPTGGIAHYTDDAGFSHDSAGPGFPEHRYAEIHDATEQNMTWLGAAGDVISTGGDLNRFHRAPVKGHVLPPRQMKEMFEEVPAGHGIGYGLGVEFARLSCGVKAVGKSGRTNGSLSAMVGTQDGEHQLTFNINGDWLPDSSPYTDVIEAEFCGKVPSRTDRAPAVPRLG</sequence>
<evidence type="ECO:0008006" key="4">
    <source>
        <dbReference type="Google" id="ProtNLM"/>
    </source>
</evidence>
<dbReference type="EMBL" id="JACHMS010000001">
    <property type="protein sequence ID" value="MBB4710593.1"/>
    <property type="molecule type" value="Genomic_DNA"/>
</dbReference>
<keyword evidence="3" id="KW-1185">Reference proteome</keyword>
<dbReference type="InterPro" id="IPR012338">
    <property type="entry name" value="Beta-lactam/transpept-like"/>
</dbReference>
<feature type="region of interest" description="Disordered" evidence="1">
    <location>
        <begin position="1"/>
        <end position="24"/>
    </location>
</feature>
<reference evidence="2 3" key="1">
    <citation type="submission" date="2020-08" db="EMBL/GenBank/DDBJ databases">
        <title>Sequencing the genomes of 1000 actinobacteria strains.</title>
        <authorList>
            <person name="Klenk H.-P."/>
        </authorList>
    </citation>
    <scope>NUCLEOTIDE SEQUENCE [LARGE SCALE GENOMIC DNA]</scope>
    <source>
        <strain evidence="2 3">DSM 40483</strain>
    </source>
</reference>
<accession>A0A7W7DHL3</accession>
<evidence type="ECO:0000313" key="3">
    <source>
        <dbReference type="Proteomes" id="UP000565089"/>
    </source>
</evidence>
<organism evidence="2 3">
    <name type="scientific">Streptomyces luteogriseus</name>
    <dbReference type="NCBI Taxonomy" id="68233"/>
    <lineage>
        <taxon>Bacteria</taxon>
        <taxon>Bacillati</taxon>
        <taxon>Actinomycetota</taxon>
        <taxon>Actinomycetes</taxon>
        <taxon>Kitasatosporales</taxon>
        <taxon>Streptomycetaceae</taxon>
        <taxon>Streptomyces</taxon>
    </lineage>
</organism>
<proteinExistence type="predicted"/>
<dbReference type="SUPFAM" id="SSF56601">
    <property type="entry name" value="beta-lactamase/transpeptidase-like"/>
    <property type="match status" value="1"/>
</dbReference>
<dbReference type="AlphaFoldDB" id="A0A7W7DHL3"/>
<evidence type="ECO:0000313" key="2">
    <source>
        <dbReference type="EMBL" id="MBB4710593.1"/>
    </source>
</evidence>
<dbReference type="Proteomes" id="UP000565089">
    <property type="component" value="Unassembled WGS sequence"/>
</dbReference>
<gene>
    <name evidence="2" type="ORF">BJ965_000475</name>
</gene>